<evidence type="ECO:0000313" key="2">
    <source>
        <dbReference type="EMBL" id="TQD79427.1"/>
    </source>
</evidence>
<evidence type="ECO:0000313" key="3">
    <source>
        <dbReference type="Proteomes" id="UP000315295"/>
    </source>
</evidence>
<dbReference type="Proteomes" id="UP000315295">
    <property type="component" value="Unassembled WGS sequence"/>
</dbReference>
<feature type="region of interest" description="Disordered" evidence="1">
    <location>
        <begin position="1"/>
        <end position="20"/>
    </location>
</feature>
<protein>
    <recommendedName>
        <fullName evidence="4">RNase H type-1 domain-containing protein</fullName>
    </recommendedName>
</protein>
<evidence type="ECO:0000256" key="1">
    <source>
        <dbReference type="SAM" id="MobiDB-lite"/>
    </source>
</evidence>
<gene>
    <name evidence="2" type="ORF">C1H46_035034</name>
</gene>
<comment type="caution">
    <text evidence="2">The sequence shown here is derived from an EMBL/GenBank/DDBJ whole genome shotgun (WGS) entry which is preliminary data.</text>
</comment>
<evidence type="ECO:0008006" key="4">
    <source>
        <dbReference type="Google" id="ProtNLM"/>
    </source>
</evidence>
<dbReference type="AlphaFoldDB" id="A0A540KYY0"/>
<reference evidence="2 3" key="1">
    <citation type="journal article" date="2019" name="G3 (Bethesda)">
        <title>Sequencing of a Wild Apple (Malus baccata) Genome Unravels the Differences Between Cultivated and Wild Apple Species Regarding Disease Resistance and Cold Tolerance.</title>
        <authorList>
            <person name="Chen X."/>
        </authorList>
    </citation>
    <scope>NUCLEOTIDE SEQUENCE [LARGE SCALE GENOMIC DNA]</scope>
    <source>
        <strain evidence="3">cv. Shandingzi</strain>
        <tissue evidence="2">Leaves</tissue>
    </source>
</reference>
<keyword evidence="3" id="KW-1185">Reference proteome</keyword>
<proteinExistence type="predicted"/>
<sequence length="131" mass="13952">MQQEALDQPRRRSSSPTPILRWSPPGIGGFKLNVDGALDMRSGCHGVGTVVRDGYGNMVCFFVRNECGLGVCSGCWLAAVNIRVGLFQCCSDGDGGDVCFAAEGDFVDVVSCFLRSHQVVVKRDGASSGFL</sequence>
<dbReference type="EMBL" id="VIEB01000859">
    <property type="protein sequence ID" value="TQD79427.1"/>
    <property type="molecule type" value="Genomic_DNA"/>
</dbReference>
<accession>A0A540KYY0</accession>
<name>A0A540KYY0_MALBA</name>
<organism evidence="2 3">
    <name type="scientific">Malus baccata</name>
    <name type="common">Siberian crab apple</name>
    <name type="synonym">Pyrus baccata</name>
    <dbReference type="NCBI Taxonomy" id="106549"/>
    <lineage>
        <taxon>Eukaryota</taxon>
        <taxon>Viridiplantae</taxon>
        <taxon>Streptophyta</taxon>
        <taxon>Embryophyta</taxon>
        <taxon>Tracheophyta</taxon>
        <taxon>Spermatophyta</taxon>
        <taxon>Magnoliopsida</taxon>
        <taxon>eudicotyledons</taxon>
        <taxon>Gunneridae</taxon>
        <taxon>Pentapetalae</taxon>
        <taxon>rosids</taxon>
        <taxon>fabids</taxon>
        <taxon>Rosales</taxon>
        <taxon>Rosaceae</taxon>
        <taxon>Amygdaloideae</taxon>
        <taxon>Maleae</taxon>
        <taxon>Malus</taxon>
    </lineage>
</organism>